<accession>A0A6H2A0K9</accession>
<dbReference type="EMBL" id="MT141915">
    <property type="protein sequence ID" value="QJA71985.1"/>
    <property type="molecule type" value="Genomic_DNA"/>
</dbReference>
<gene>
    <name evidence="2" type="ORF">MM415A02961_0005</name>
    <name evidence="3" type="ORF">MM415B02160_0010</name>
    <name evidence="1" type="ORF">TM448A03388_0008</name>
</gene>
<dbReference type="AlphaFoldDB" id="A0A6H2A0K9"/>
<reference evidence="1" key="1">
    <citation type="submission" date="2020-03" db="EMBL/GenBank/DDBJ databases">
        <title>The deep terrestrial virosphere.</title>
        <authorList>
            <person name="Holmfeldt K."/>
            <person name="Nilsson E."/>
            <person name="Simone D."/>
            <person name="Lopez-Fernandez M."/>
            <person name="Wu X."/>
            <person name="de Brujin I."/>
            <person name="Lundin D."/>
            <person name="Andersson A."/>
            <person name="Bertilsson S."/>
            <person name="Dopson M."/>
        </authorList>
    </citation>
    <scope>NUCLEOTIDE SEQUENCE</scope>
    <source>
        <strain evidence="2">MM415A02961</strain>
        <strain evidence="3">MM415B02160</strain>
        <strain evidence="1">TM448A03388</strain>
    </source>
</reference>
<sequence length="100" mass="11637">MSDVLWFRPDTTNERVVTPTYVVRKMIEMEERVNLLEKASDLDRSLNSIKTNQILERIQGLEERNVPQLNFSEVRQISVFNRYGEILLSVPEESGVAKVQ</sequence>
<evidence type="ECO:0000313" key="3">
    <source>
        <dbReference type="EMBL" id="QJA85919.1"/>
    </source>
</evidence>
<evidence type="ECO:0000313" key="1">
    <source>
        <dbReference type="EMBL" id="QJA53298.1"/>
    </source>
</evidence>
<protein>
    <submittedName>
        <fullName evidence="1">Uncharacterized protein</fullName>
    </submittedName>
</protein>
<evidence type="ECO:0000313" key="2">
    <source>
        <dbReference type="EMBL" id="QJA71985.1"/>
    </source>
</evidence>
<organism evidence="1">
    <name type="scientific">viral metagenome</name>
    <dbReference type="NCBI Taxonomy" id="1070528"/>
    <lineage>
        <taxon>unclassified sequences</taxon>
        <taxon>metagenomes</taxon>
        <taxon>organismal metagenomes</taxon>
    </lineage>
</organism>
<name>A0A6H2A0K9_9ZZZZ</name>
<dbReference type="EMBL" id="MT144410">
    <property type="protein sequence ID" value="QJA53298.1"/>
    <property type="molecule type" value="Genomic_DNA"/>
</dbReference>
<proteinExistence type="predicted"/>
<dbReference type="EMBL" id="MT142603">
    <property type="protein sequence ID" value="QJA85919.1"/>
    <property type="molecule type" value="Genomic_DNA"/>
</dbReference>